<keyword evidence="7" id="KW-1185">Reference proteome</keyword>
<dbReference type="InterPro" id="IPR002645">
    <property type="entry name" value="STAS_dom"/>
</dbReference>
<dbReference type="InterPro" id="IPR036513">
    <property type="entry name" value="STAS_dom_sf"/>
</dbReference>
<dbReference type="Gene3D" id="3.30.750.24">
    <property type="entry name" value="STAS domain"/>
    <property type="match status" value="1"/>
</dbReference>
<dbReference type="PROSITE" id="PS50801">
    <property type="entry name" value="STAS"/>
    <property type="match status" value="1"/>
</dbReference>
<feature type="domain" description="STAS" evidence="5">
    <location>
        <begin position="3"/>
        <end position="110"/>
    </location>
</feature>
<dbReference type="PANTHER" id="PTHR33495:SF9">
    <property type="entry name" value="ANTI-SIGMA-B FACTOR ANTAGONIST"/>
    <property type="match status" value="1"/>
</dbReference>
<dbReference type="CDD" id="cd07043">
    <property type="entry name" value="STAS_anti-anti-sigma_factors"/>
    <property type="match status" value="1"/>
</dbReference>
<dbReference type="Proteomes" id="UP001148125">
    <property type="component" value="Unassembled WGS sequence"/>
</dbReference>
<proteinExistence type="inferred from homology"/>
<dbReference type="Pfam" id="PF01740">
    <property type="entry name" value="STAS"/>
    <property type="match status" value="1"/>
</dbReference>
<dbReference type="PANTHER" id="PTHR33495">
    <property type="entry name" value="ANTI-SIGMA FACTOR ANTAGONIST TM_1081-RELATED-RELATED"/>
    <property type="match status" value="1"/>
</dbReference>
<evidence type="ECO:0000256" key="4">
    <source>
        <dbReference type="RuleBase" id="RU003749"/>
    </source>
</evidence>
<sequence length="110" mass="12440">MNLEIRQETKENLHLLHLSGEVDAFTAPKLREVLIPLTEQSGMRVIVDLSDVEYIDSTGLGIFIGALKSTHNYDSHIQLQGLSSRLHRLFKITGLDEVIDIEDQEKEGKQ</sequence>
<dbReference type="EMBL" id="JAOTPO010000026">
    <property type="protein sequence ID" value="MDE5416079.1"/>
    <property type="molecule type" value="Genomic_DNA"/>
</dbReference>
<comment type="caution">
    <text evidence="6">The sequence shown here is derived from an EMBL/GenBank/DDBJ whole genome shotgun (WGS) entry which is preliminary data.</text>
</comment>
<evidence type="ECO:0000256" key="2">
    <source>
        <dbReference type="ARBA" id="ARBA00022553"/>
    </source>
</evidence>
<keyword evidence="2" id="KW-0597">Phosphoprotein</keyword>
<evidence type="ECO:0000256" key="3">
    <source>
        <dbReference type="ARBA" id="ARBA00024670"/>
    </source>
</evidence>
<evidence type="ECO:0000313" key="7">
    <source>
        <dbReference type="Proteomes" id="UP001148125"/>
    </source>
</evidence>
<dbReference type="InterPro" id="IPR003658">
    <property type="entry name" value="Anti-sigma_ant"/>
</dbReference>
<accession>A0ABT5VKY5</accession>
<dbReference type="SUPFAM" id="SSF52091">
    <property type="entry name" value="SpoIIaa-like"/>
    <property type="match status" value="1"/>
</dbReference>
<evidence type="ECO:0000259" key="5">
    <source>
        <dbReference type="PROSITE" id="PS50801"/>
    </source>
</evidence>
<gene>
    <name evidence="6" type="ORF">N7Z68_22440</name>
</gene>
<dbReference type="RefSeq" id="WP_275120669.1">
    <property type="nucleotide sequence ID" value="NZ_JAOTPO010000026.1"/>
</dbReference>
<dbReference type="NCBIfam" id="TIGR00377">
    <property type="entry name" value="ant_ant_sig"/>
    <property type="match status" value="1"/>
</dbReference>
<evidence type="ECO:0000256" key="1">
    <source>
        <dbReference type="ARBA" id="ARBA00009013"/>
    </source>
</evidence>
<organism evidence="6 7">
    <name type="scientific">Alkalihalobacterium chitinilyticum</name>
    <dbReference type="NCBI Taxonomy" id="2980103"/>
    <lineage>
        <taxon>Bacteria</taxon>
        <taxon>Bacillati</taxon>
        <taxon>Bacillota</taxon>
        <taxon>Bacilli</taxon>
        <taxon>Bacillales</taxon>
        <taxon>Bacillaceae</taxon>
        <taxon>Alkalihalobacterium</taxon>
    </lineage>
</organism>
<evidence type="ECO:0000313" key="6">
    <source>
        <dbReference type="EMBL" id="MDE5416079.1"/>
    </source>
</evidence>
<comment type="similarity">
    <text evidence="1 4">Belongs to the anti-sigma-factor antagonist family.</text>
</comment>
<name>A0ABT5VKY5_9BACI</name>
<reference evidence="6" key="1">
    <citation type="submission" date="2024-05" db="EMBL/GenBank/DDBJ databases">
        <title>Alkalihalobacillus sp. strain MEB203 novel alkaliphilic bacterium from Lonar Lake, India.</title>
        <authorList>
            <person name="Joshi A."/>
            <person name="Thite S."/>
            <person name="Mengade P."/>
        </authorList>
    </citation>
    <scope>NUCLEOTIDE SEQUENCE</scope>
    <source>
        <strain evidence="6">MEB 203</strain>
    </source>
</reference>
<protein>
    <recommendedName>
        <fullName evidence="4">Anti-sigma factor antagonist</fullName>
    </recommendedName>
</protein>
<comment type="function">
    <text evidence="3">Positive regulator of sigma-B activity. Non-phosphorylated RsbV binds to RsbW, preventing its association with sigma-B. When phosphorylated, releases RsbW, which is then free to complex with and inactivate sigma-B.</text>
</comment>